<comment type="caution">
    <text evidence="1">The sequence shown here is derived from an EMBL/GenBank/DDBJ whole genome shotgun (WGS) entry which is preliminary data.</text>
</comment>
<organism evidence="1 2">
    <name type="scientific">Malus domestica</name>
    <name type="common">Apple</name>
    <name type="synonym">Pyrus malus</name>
    <dbReference type="NCBI Taxonomy" id="3750"/>
    <lineage>
        <taxon>Eukaryota</taxon>
        <taxon>Viridiplantae</taxon>
        <taxon>Streptophyta</taxon>
        <taxon>Embryophyta</taxon>
        <taxon>Tracheophyta</taxon>
        <taxon>Spermatophyta</taxon>
        <taxon>Magnoliopsida</taxon>
        <taxon>eudicotyledons</taxon>
        <taxon>Gunneridae</taxon>
        <taxon>Pentapetalae</taxon>
        <taxon>rosids</taxon>
        <taxon>fabids</taxon>
        <taxon>Rosales</taxon>
        <taxon>Rosaceae</taxon>
        <taxon>Amygdaloideae</taxon>
        <taxon>Maleae</taxon>
        <taxon>Malus</taxon>
    </lineage>
</organism>
<dbReference type="EMBL" id="RDQH01000327">
    <property type="protein sequence ID" value="RXI07670.1"/>
    <property type="molecule type" value="Genomic_DNA"/>
</dbReference>
<reference evidence="1 2" key="1">
    <citation type="submission" date="2018-10" db="EMBL/GenBank/DDBJ databases">
        <title>A high-quality apple genome assembly.</title>
        <authorList>
            <person name="Hu J."/>
        </authorList>
    </citation>
    <scope>NUCLEOTIDE SEQUENCE [LARGE SCALE GENOMIC DNA]</scope>
    <source>
        <strain evidence="2">cv. HFTH1</strain>
        <tissue evidence="1">Young leaf</tissue>
    </source>
</reference>
<evidence type="ECO:0000313" key="2">
    <source>
        <dbReference type="Proteomes" id="UP000290289"/>
    </source>
</evidence>
<sequence length="40" mass="4515">MEGKAGMKTISDQKLEVVVLQGFCFFCQLCNQMEIEDLTS</sequence>
<evidence type="ECO:0000313" key="1">
    <source>
        <dbReference type="EMBL" id="RXI07670.1"/>
    </source>
</evidence>
<dbReference type="Proteomes" id="UP000290289">
    <property type="component" value="Chromosome 1"/>
</dbReference>
<name>A0A498KH96_MALDO</name>
<accession>A0A498KH96</accession>
<gene>
    <name evidence="1" type="ORF">DVH24_005443</name>
</gene>
<dbReference type="AlphaFoldDB" id="A0A498KH96"/>
<protein>
    <submittedName>
        <fullName evidence="1">Uncharacterized protein</fullName>
    </submittedName>
</protein>
<proteinExistence type="predicted"/>
<keyword evidence="2" id="KW-1185">Reference proteome</keyword>